<dbReference type="PROSITE" id="PS51063">
    <property type="entry name" value="HTH_CRP_2"/>
    <property type="match status" value="1"/>
</dbReference>
<dbReference type="EMBL" id="SPIA01000001">
    <property type="protein sequence ID" value="TFH69131.1"/>
    <property type="molecule type" value="Genomic_DNA"/>
</dbReference>
<keyword evidence="3" id="KW-0804">Transcription</keyword>
<dbReference type="InterPro" id="IPR050397">
    <property type="entry name" value="Env_Response_Regulators"/>
</dbReference>
<evidence type="ECO:0000313" key="6">
    <source>
        <dbReference type="EMBL" id="TFH69131.1"/>
    </source>
</evidence>
<evidence type="ECO:0000313" key="7">
    <source>
        <dbReference type="Proteomes" id="UP000298133"/>
    </source>
</evidence>
<dbReference type="SUPFAM" id="SSF46785">
    <property type="entry name" value="Winged helix' DNA-binding domain"/>
    <property type="match status" value="1"/>
</dbReference>
<dbReference type="InterPro" id="IPR036388">
    <property type="entry name" value="WH-like_DNA-bd_sf"/>
</dbReference>
<dbReference type="OrthoDB" id="6881322at2"/>
<reference evidence="6 7" key="1">
    <citation type="submission" date="2019-03" db="EMBL/GenBank/DDBJ databases">
        <title>Draft genome of Gammaproteobacteria bacterium LSUCC0057, a member of the SAR92 clade.</title>
        <authorList>
            <person name="Lanclos V.C."/>
            <person name="Doiron C."/>
            <person name="Henson M.W."/>
            <person name="Thrash J.C."/>
        </authorList>
    </citation>
    <scope>NUCLEOTIDE SEQUENCE [LARGE SCALE GENOMIC DNA]</scope>
    <source>
        <strain evidence="6 7">LSUCC0057</strain>
    </source>
</reference>
<dbReference type="Pfam" id="PF13545">
    <property type="entry name" value="HTH_Crp_2"/>
    <property type="match status" value="1"/>
</dbReference>
<evidence type="ECO:0000256" key="1">
    <source>
        <dbReference type="ARBA" id="ARBA00023015"/>
    </source>
</evidence>
<evidence type="ECO:0000259" key="4">
    <source>
        <dbReference type="PROSITE" id="PS50042"/>
    </source>
</evidence>
<dbReference type="GO" id="GO:0005829">
    <property type="term" value="C:cytosol"/>
    <property type="evidence" value="ECO:0007669"/>
    <property type="project" value="TreeGrafter"/>
</dbReference>
<sequence>MQPILHLHDFLTDLPVTIREEIYAATHFRQVAAEELVYQQGHSPDFMAQVIDGEVKLCIYSAEGREIITASFRSGDCFGELGLIDGLPRMTSAVAVLPTKLRILRASSFQFFYQKYPELSRALNLFMSRHVRLLYEFSEEAKSLNLHQKLGRTLCRLGHSHGSSTDEGGVMVSTSHEELAKLLGASRQSVSKELKALEREGVITIRYNKLLIHSLAALEKEYAALVSSAPFAASYHDPS</sequence>
<comment type="caution">
    <text evidence="6">The sequence shown here is derived from an EMBL/GenBank/DDBJ whole genome shotgun (WGS) entry which is preliminary data.</text>
</comment>
<dbReference type="InterPro" id="IPR012318">
    <property type="entry name" value="HTH_CRP"/>
</dbReference>
<dbReference type="PANTHER" id="PTHR24567">
    <property type="entry name" value="CRP FAMILY TRANSCRIPTIONAL REGULATORY PROTEIN"/>
    <property type="match status" value="1"/>
</dbReference>
<dbReference type="SUPFAM" id="SSF51206">
    <property type="entry name" value="cAMP-binding domain-like"/>
    <property type="match status" value="1"/>
</dbReference>
<dbReference type="PANTHER" id="PTHR24567:SF74">
    <property type="entry name" value="HTH-TYPE TRANSCRIPTIONAL REGULATOR ARCR"/>
    <property type="match status" value="1"/>
</dbReference>
<evidence type="ECO:0000256" key="2">
    <source>
        <dbReference type="ARBA" id="ARBA00023125"/>
    </source>
</evidence>
<proteinExistence type="predicted"/>
<dbReference type="InterPro" id="IPR000595">
    <property type="entry name" value="cNMP-bd_dom"/>
</dbReference>
<dbReference type="PROSITE" id="PS50042">
    <property type="entry name" value="CNMP_BINDING_3"/>
    <property type="match status" value="1"/>
</dbReference>
<dbReference type="AlphaFoldDB" id="A0A4Y8ULJ7"/>
<accession>A0A4Y8ULJ7</accession>
<dbReference type="InterPro" id="IPR014710">
    <property type="entry name" value="RmlC-like_jellyroll"/>
</dbReference>
<dbReference type="InterPro" id="IPR018490">
    <property type="entry name" value="cNMP-bd_dom_sf"/>
</dbReference>
<evidence type="ECO:0000259" key="5">
    <source>
        <dbReference type="PROSITE" id="PS51063"/>
    </source>
</evidence>
<protein>
    <submittedName>
        <fullName evidence="6">Crp/Fnr family transcriptional regulator</fullName>
    </submittedName>
</protein>
<dbReference type="SMART" id="SM00419">
    <property type="entry name" value="HTH_CRP"/>
    <property type="match status" value="1"/>
</dbReference>
<feature type="domain" description="HTH crp-type" evidence="5">
    <location>
        <begin position="144"/>
        <end position="216"/>
    </location>
</feature>
<organism evidence="6 7">
    <name type="scientific">Gammaproteobacteria bacterium LSUCC0057</name>
    <dbReference type="NCBI Taxonomy" id="2559237"/>
    <lineage>
        <taxon>Bacteria</taxon>
        <taxon>Pseudomonadati</taxon>
        <taxon>Pseudomonadota</taxon>
        <taxon>Gammaproteobacteria</taxon>
        <taxon>Cellvibrionales</taxon>
        <taxon>Porticoccaceae</taxon>
        <taxon>SAR92 clade</taxon>
    </lineage>
</organism>
<evidence type="ECO:0000256" key="3">
    <source>
        <dbReference type="ARBA" id="ARBA00023163"/>
    </source>
</evidence>
<name>A0A4Y8ULJ7_9GAMM</name>
<dbReference type="Gene3D" id="2.60.120.10">
    <property type="entry name" value="Jelly Rolls"/>
    <property type="match status" value="1"/>
</dbReference>
<dbReference type="Gene3D" id="1.10.10.10">
    <property type="entry name" value="Winged helix-like DNA-binding domain superfamily/Winged helix DNA-binding domain"/>
    <property type="match status" value="1"/>
</dbReference>
<dbReference type="GO" id="GO:0003700">
    <property type="term" value="F:DNA-binding transcription factor activity"/>
    <property type="evidence" value="ECO:0007669"/>
    <property type="project" value="TreeGrafter"/>
</dbReference>
<keyword evidence="1" id="KW-0805">Transcription regulation</keyword>
<keyword evidence="2" id="KW-0238">DNA-binding</keyword>
<dbReference type="Pfam" id="PF00027">
    <property type="entry name" value="cNMP_binding"/>
    <property type="match status" value="1"/>
</dbReference>
<dbReference type="GO" id="GO:0003677">
    <property type="term" value="F:DNA binding"/>
    <property type="evidence" value="ECO:0007669"/>
    <property type="project" value="UniProtKB-KW"/>
</dbReference>
<feature type="domain" description="Cyclic nucleotide-binding" evidence="4">
    <location>
        <begin position="10"/>
        <end position="110"/>
    </location>
</feature>
<dbReference type="Proteomes" id="UP000298133">
    <property type="component" value="Unassembled WGS sequence"/>
</dbReference>
<dbReference type="CDD" id="cd00038">
    <property type="entry name" value="CAP_ED"/>
    <property type="match status" value="1"/>
</dbReference>
<gene>
    <name evidence="6" type="ORF">E3W66_04150</name>
</gene>
<dbReference type="SMART" id="SM00100">
    <property type="entry name" value="cNMP"/>
    <property type="match status" value="1"/>
</dbReference>
<keyword evidence="7" id="KW-1185">Reference proteome</keyword>
<dbReference type="InterPro" id="IPR036390">
    <property type="entry name" value="WH_DNA-bd_sf"/>
</dbReference>